<proteinExistence type="predicted"/>
<keyword evidence="1" id="KW-0472">Membrane</keyword>
<dbReference type="EMBL" id="CVRI01000044">
    <property type="protein sequence ID" value="CRK96674.1"/>
    <property type="molecule type" value="Genomic_DNA"/>
</dbReference>
<protein>
    <submittedName>
        <fullName evidence="2">CLUMA_CG010206, isoform A</fullName>
    </submittedName>
</protein>
<name>A0A1J1IAB5_9DIPT</name>
<evidence type="ECO:0000256" key="1">
    <source>
        <dbReference type="SAM" id="Phobius"/>
    </source>
</evidence>
<keyword evidence="1" id="KW-0812">Transmembrane</keyword>
<organism evidence="2 3">
    <name type="scientific">Clunio marinus</name>
    <dbReference type="NCBI Taxonomy" id="568069"/>
    <lineage>
        <taxon>Eukaryota</taxon>
        <taxon>Metazoa</taxon>
        <taxon>Ecdysozoa</taxon>
        <taxon>Arthropoda</taxon>
        <taxon>Hexapoda</taxon>
        <taxon>Insecta</taxon>
        <taxon>Pterygota</taxon>
        <taxon>Neoptera</taxon>
        <taxon>Endopterygota</taxon>
        <taxon>Diptera</taxon>
        <taxon>Nematocera</taxon>
        <taxon>Chironomoidea</taxon>
        <taxon>Chironomidae</taxon>
        <taxon>Clunio</taxon>
    </lineage>
</organism>
<feature type="transmembrane region" description="Helical" evidence="1">
    <location>
        <begin position="51"/>
        <end position="71"/>
    </location>
</feature>
<feature type="transmembrane region" description="Helical" evidence="1">
    <location>
        <begin position="92"/>
        <end position="112"/>
    </location>
</feature>
<sequence length="119" mass="13937">MEEFQIALNLKLINDIKSVNYESKVLIEFARYYQNIVDIIEQFNKSFGMHLTSFITGTTFMIILLMDFLAIQIIQHDSCLKIFNLFVFDNKLVLELLSIIASYTIVLIQFNIEQGNKEF</sequence>
<evidence type="ECO:0000313" key="2">
    <source>
        <dbReference type="EMBL" id="CRK96674.1"/>
    </source>
</evidence>
<keyword evidence="1" id="KW-1133">Transmembrane helix</keyword>
<reference evidence="2 3" key="1">
    <citation type="submission" date="2015-04" db="EMBL/GenBank/DDBJ databases">
        <authorList>
            <person name="Syromyatnikov M.Y."/>
            <person name="Popov V.N."/>
        </authorList>
    </citation>
    <scope>NUCLEOTIDE SEQUENCE [LARGE SCALE GENOMIC DNA]</scope>
</reference>
<dbReference type="Proteomes" id="UP000183832">
    <property type="component" value="Unassembled WGS sequence"/>
</dbReference>
<keyword evidence="3" id="KW-1185">Reference proteome</keyword>
<evidence type="ECO:0000313" key="3">
    <source>
        <dbReference type="Proteomes" id="UP000183832"/>
    </source>
</evidence>
<dbReference type="AlphaFoldDB" id="A0A1J1IAB5"/>
<accession>A0A1J1IAB5</accession>
<gene>
    <name evidence="2" type="ORF">CLUMA_CG010206</name>
</gene>